<dbReference type="GO" id="GO:0016020">
    <property type="term" value="C:membrane"/>
    <property type="evidence" value="ECO:0007669"/>
    <property type="project" value="UniProtKB-SubCell"/>
</dbReference>
<dbReference type="Gene3D" id="1.10.287.950">
    <property type="entry name" value="Methyl-accepting chemotaxis protein"/>
    <property type="match status" value="1"/>
</dbReference>
<keyword evidence="2 4" id="KW-0807">Transducer</keyword>
<feature type="domain" description="HAMP" evidence="7">
    <location>
        <begin position="194"/>
        <end position="245"/>
    </location>
</feature>
<dbReference type="GO" id="GO:0007165">
    <property type="term" value="P:signal transduction"/>
    <property type="evidence" value="ECO:0007669"/>
    <property type="project" value="UniProtKB-KW"/>
</dbReference>
<keyword evidence="5" id="KW-0812">Transmembrane</keyword>
<feature type="transmembrane region" description="Helical" evidence="5">
    <location>
        <begin position="171"/>
        <end position="193"/>
    </location>
</feature>
<comment type="similarity">
    <text evidence="3">Belongs to the methyl-accepting chemotaxis (MCP) protein family.</text>
</comment>
<evidence type="ECO:0000259" key="7">
    <source>
        <dbReference type="PROSITE" id="PS50885"/>
    </source>
</evidence>
<dbReference type="PROSITE" id="PS50885">
    <property type="entry name" value="HAMP"/>
    <property type="match status" value="1"/>
</dbReference>
<evidence type="ECO:0000256" key="3">
    <source>
        <dbReference type="ARBA" id="ARBA00029447"/>
    </source>
</evidence>
<dbReference type="CDD" id="cd06225">
    <property type="entry name" value="HAMP"/>
    <property type="match status" value="1"/>
</dbReference>
<gene>
    <name evidence="8" type="ORF">HQ393_09615</name>
</gene>
<keyword evidence="5" id="KW-1133">Transmembrane helix</keyword>
<dbReference type="SMART" id="SM00283">
    <property type="entry name" value="MA"/>
    <property type="match status" value="1"/>
</dbReference>
<dbReference type="FunFam" id="1.10.287.950:FF:000001">
    <property type="entry name" value="Methyl-accepting chemotaxis sensory transducer"/>
    <property type="match status" value="1"/>
</dbReference>
<evidence type="ECO:0000313" key="8">
    <source>
        <dbReference type="EMBL" id="QLG88485.1"/>
    </source>
</evidence>
<dbReference type="InterPro" id="IPR004089">
    <property type="entry name" value="MCPsignal_dom"/>
</dbReference>
<dbReference type="SMART" id="SM00304">
    <property type="entry name" value="HAMP"/>
    <property type="match status" value="1"/>
</dbReference>
<dbReference type="AlphaFoldDB" id="A0A7H9BIM0"/>
<name>A0A7H9BIM0_9NEIS</name>
<dbReference type="EMBL" id="CP058627">
    <property type="protein sequence ID" value="QLG88485.1"/>
    <property type="molecule type" value="Genomic_DNA"/>
</dbReference>
<dbReference type="GO" id="GO:0006935">
    <property type="term" value="P:chemotaxis"/>
    <property type="evidence" value="ECO:0007669"/>
    <property type="project" value="UniProtKB-ARBA"/>
</dbReference>
<sequence length="523" mass="56794">MKIAAQLKLGSLLTGLALGIAVVLAAINLNQLKKDFDQYSDARHTAVELVRIKVNMLTLSRLDVMQPDIVAQLDRYEQTVLQSSNTLKLPSPKQEQFKQLLSQRWQNYLQQFRSAAKIAETSPEDALSIPEQIYRNDLSPLLGDLDQLIQAEDQRASEAEQVFAHRVNMTLWWVLIPIVLAGILIIACSQLFARRLQNSLQQMGVIAQGLQAGDLTMRMPEGRDELGELGCAMNQFLLKLMQVLSQAKTAAQHTRKDAVHITDLANQAARNMVEQSARVGEISHATHEMTDTVHYVGELAQAASIAASQAKAATREADQAGSTTVINLQALSVHFTSVENAMNELGSSFGKIVSVSGTIKDIAEQTNLLALNAAIEAARAGEHGRGFAVVADEVRKLAQSTSDSTRTIAAILEGTRQSTEQTGKAVQAAGQYLSACNRDGEIVAEALNRIHGISEMVSEKMNAIATTVEEQSRSASSINQQLSDIAQGLNQTSQGSNSITNDMRQLQDVANQLDRSMASLKTA</sequence>
<organism evidence="8 9">
    <name type="scientific">Chitinibacter bivalviorum</name>
    <dbReference type="NCBI Taxonomy" id="2739434"/>
    <lineage>
        <taxon>Bacteria</taxon>
        <taxon>Pseudomonadati</taxon>
        <taxon>Pseudomonadota</taxon>
        <taxon>Betaproteobacteria</taxon>
        <taxon>Neisseriales</taxon>
        <taxon>Chitinibacteraceae</taxon>
        <taxon>Chitinibacter</taxon>
    </lineage>
</organism>
<dbReference type="InterPro" id="IPR003660">
    <property type="entry name" value="HAMP_dom"/>
</dbReference>
<evidence type="ECO:0000256" key="2">
    <source>
        <dbReference type="ARBA" id="ARBA00023224"/>
    </source>
</evidence>
<dbReference type="PROSITE" id="PS50111">
    <property type="entry name" value="CHEMOTAXIS_TRANSDUC_2"/>
    <property type="match status" value="1"/>
</dbReference>
<dbReference type="Pfam" id="PF00672">
    <property type="entry name" value="HAMP"/>
    <property type="match status" value="1"/>
</dbReference>
<protein>
    <submittedName>
        <fullName evidence="8">HAMP domain-containing protein</fullName>
    </submittedName>
</protein>
<evidence type="ECO:0000256" key="5">
    <source>
        <dbReference type="SAM" id="Phobius"/>
    </source>
</evidence>
<reference evidence="8 9" key="1">
    <citation type="submission" date="2020-07" db="EMBL/GenBank/DDBJ databases">
        <title>Complete genome sequence of Chitinibacter sp. 2T18.</title>
        <authorList>
            <person name="Bae J.-W."/>
            <person name="Choi J.-W."/>
        </authorList>
    </citation>
    <scope>NUCLEOTIDE SEQUENCE [LARGE SCALE GENOMIC DNA]</scope>
    <source>
        <strain evidence="8 9">2T18</strain>
    </source>
</reference>
<dbReference type="PANTHER" id="PTHR32089:SF112">
    <property type="entry name" value="LYSOZYME-LIKE PROTEIN-RELATED"/>
    <property type="match status" value="1"/>
</dbReference>
<accession>A0A7H9BIM0</accession>
<evidence type="ECO:0000256" key="1">
    <source>
        <dbReference type="ARBA" id="ARBA00004370"/>
    </source>
</evidence>
<evidence type="ECO:0000313" key="9">
    <source>
        <dbReference type="Proteomes" id="UP000509597"/>
    </source>
</evidence>
<evidence type="ECO:0000259" key="6">
    <source>
        <dbReference type="PROSITE" id="PS50111"/>
    </source>
</evidence>
<dbReference type="Proteomes" id="UP000509597">
    <property type="component" value="Chromosome"/>
</dbReference>
<evidence type="ECO:0000256" key="4">
    <source>
        <dbReference type="PROSITE-ProRule" id="PRU00284"/>
    </source>
</evidence>
<proteinExistence type="inferred from homology"/>
<keyword evidence="9" id="KW-1185">Reference proteome</keyword>
<feature type="domain" description="Methyl-accepting transducer" evidence="6">
    <location>
        <begin position="250"/>
        <end position="486"/>
    </location>
</feature>
<dbReference type="SUPFAM" id="SSF58104">
    <property type="entry name" value="Methyl-accepting chemotaxis protein (MCP) signaling domain"/>
    <property type="match status" value="1"/>
</dbReference>
<dbReference type="Pfam" id="PF00015">
    <property type="entry name" value="MCPsignal"/>
    <property type="match status" value="1"/>
</dbReference>
<dbReference type="KEGG" id="chiz:HQ393_09615"/>
<dbReference type="RefSeq" id="WP_179355000.1">
    <property type="nucleotide sequence ID" value="NZ_CP058627.1"/>
</dbReference>
<dbReference type="PANTHER" id="PTHR32089">
    <property type="entry name" value="METHYL-ACCEPTING CHEMOTAXIS PROTEIN MCPB"/>
    <property type="match status" value="1"/>
</dbReference>
<keyword evidence="5" id="KW-0472">Membrane</keyword>
<comment type="subcellular location">
    <subcellularLocation>
        <location evidence="1">Membrane</location>
    </subcellularLocation>
</comment>